<dbReference type="Proteomes" id="UP000596661">
    <property type="component" value="Chromosome 5"/>
</dbReference>
<keyword evidence="3" id="KW-1185">Reference proteome</keyword>
<dbReference type="Gramene" id="evm.model.05.1210">
    <property type="protein sequence ID" value="cds.evm.model.05.1210"/>
    <property type="gene ID" value="evm.TU.05.1210"/>
</dbReference>
<evidence type="ECO:0000313" key="2">
    <source>
        <dbReference type="EnsemblPlants" id="cds.evm.model.05.1210"/>
    </source>
</evidence>
<reference evidence="2" key="2">
    <citation type="submission" date="2021-03" db="UniProtKB">
        <authorList>
            <consortium name="EnsemblPlants"/>
        </authorList>
    </citation>
    <scope>IDENTIFICATION</scope>
</reference>
<dbReference type="OMA" id="ELDEVIW"/>
<dbReference type="Pfam" id="PF13966">
    <property type="entry name" value="zf-RVT"/>
    <property type="match status" value="1"/>
</dbReference>
<dbReference type="EnsemblPlants" id="evm.model.05.1210">
    <property type="protein sequence ID" value="cds.evm.model.05.1210"/>
    <property type="gene ID" value="evm.TU.05.1210"/>
</dbReference>
<proteinExistence type="predicted"/>
<reference evidence="2" key="1">
    <citation type="submission" date="2018-11" db="EMBL/GenBank/DDBJ databases">
        <authorList>
            <person name="Grassa J C."/>
        </authorList>
    </citation>
    <scope>NUCLEOTIDE SEQUENCE [LARGE SCALE GENOMIC DNA]</scope>
</reference>
<dbReference type="InterPro" id="IPR026960">
    <property type="entry name" value="RVT-Znf"/>
</dbReference>
<accession>A0A803PKF8</accession>
<sequence>MRCYPAQVVKEILSIPLPLHPSNDELIWEPSKSRVYSVKTGYHLSLSSTLHFDIPSSSSSSPWWKNLWHLKIPPKVKHFDFHATNSTLPTRRNLAFWKIIQSSACDRCGIQEESVSHALFYCEIIRRV</sequence>
<dbReference type="AlphaFoldDB" id="A0A803PKF8"/>
<evidence type="ECO:0000313" key="3">
    <source>
        <dbReference type="Proteomes" id="UP000596661"/>
    </source>
</evidence>
<feature type="domain" description="Reverse transcriptase zinc-binding" evidence="1">
    <location>
        <begin position="37"/>
        <end position="127"/>
    </location>
</feature>
<protein>
    <recommendedName>
        <fullName evidence="1">Reverse transcriptase zinc-binding domain-containing protein</fullName>
    </recommendedName>
</protein>
<dbReference type="EMBL" id="UZAU01000504">
    <property type="status" value="NOT_ANNOTATED_CDS"/>
    <property type="molecule type" value="Genomic_DNA"/>
</dbReference>
<evidence type="ECO:0000259" key="1">
    <source>
        <dbReference type="Pfam" id="PF13966"/>
    </source>
</evidence>
<organism evidence="2 3">
    <name type="scientific">Cannabis sativa</name>
    <name type="common">Hemp</name>
    <name type="synonym">Marijuana</name>
    <dbReference type="NCBI Taxonomy" id="3483"/>
    <lineage>
        <taxon>Eukaryota</taxon>
        <taxon>Viridiplantae</taxon>
        <taxon>Streptophyta</taxon>
        <taxon>Embryophyta</taxon>
        <taxon>Tracheophyta</taxon>
        <taxon>Spermatophyta</taxon>
        <taxon>Magnoliopsida</taxon>
        <taxon>eudicotyledons</taxon>
        <taxon>Gunneridae</taxon>
        <taxon>Pentapetalae</taxon>
        <taxon>rosids</taxon>
        <taxon>fabids</taxon>
        <taxon>Rosales</taxon>
        <taxon>Cannabaceae</taxon>
        <taxon>Cannabis</taxon>
    </lineage>
</organism>
<name>A0A803PKF8_CANSA</name>